<proteinExistence type="predicted"/>
<protein>
    <submittedName>
        <fullName evidence="1">Uncharacterized protein</fullName>
    </submittedName>
</protein>
<comment type="caution">
    <text evidence="1">The sequence shown here is derived from an EMBL/GenBank/DDBJ whole genome shotgun (WGS) entry which is preliminary data.</text>
</comment>
<name>A0ACC8XJG2_9FIRM</name>
<dbReference type="Proteomes" id="UP000188637">
    <property type="component" value="Unassembled WGS sequence"/>
</dbReference>
<evidence type="ECO:0000313" key="2">
    <source>
        <dbReference type="Proteomes" id="UP000188637"/>
    </source>
</evidence>
<evidence type="ECO:0000313" key="1">
    <source>
        <dbReference type="EMBL" id="ONI46484.1"/>
    </source>
</evidence>
<gene>
    <name evidence="1" type="ORF">AN640_03395</name>
</gene>
<reference evidence="1" key="1">
    <citation type="submission" date="2016-08" db="EMBL/GenBank/DDBJ databases">
        <authorList>
            <person name="Ngugi D.K."/>
            <person name="Miyake S."/>
            <person name="Stingl U."/>
        </authorList>
    </citation>
    <scope>NUCLEOTIDE SEQUENCE</scope>
    <source>
        <strain evidence="1">SCG-D08WGA-EpuloA1</strain>
    </source>
</reference>
<organism evidence="1 2">
    <name type="scientific">Candidatus Epulonipiscium fishelsonii</name>
    <dbReference type="NCBI Taxonomy" id="77094"/>
    <lineage>
        <taxon>Bacteria</taxon>
        <taxon>Bacillati</taxon>
        <taxon>Bacillota</taxon>
        <taxon>Clostridia</taxon>
        <taxon>Lachnospirales</taxon>
        <taxon>Lachnospiraceae</taxon>
        <taxon>Candidatus Epulonipiscium</taxon>
    </lineage>
</organism>
<sequence length="547" mass="63267">MDKIIESLYNRKSVRAFTNQEVRKEVKEELLKATVQAPTAGNQMLYSIIDVTDLKLKKILAESCDNQSFIEKAPLVFIFVADYTRWHRSFSIAGANPREIGVGDLFLSITDATIAAQNMVVAAEALGLGSCYIGDILERCELHKELLHLPEKAVPVCMLVLGYPTEQQRSRSKPTRFDIKYIVGENSYPHLSDDDLINCYNSREDSTKSFNEYMNVFCTRKFNSNFSVEMNRSVKEYLKAYNAEITSLCNKEYLKAYNAEITSPCNKVFVYGTLMKSYSNNKHYLEDAIYLGKRVLDDYELYDLGVYPGIVDKKGEKVKGELYHIEDYMLDELDALEGEGILYIRRIVDVRDEHNLYKEKAYVYVYNNDVTECTKVPFSNQPWKKVSKQQPCFKEEYVWYASYGSNILYERFLYYIRGGRFNQREHIGCKNTRLPLKDEPILIPYSLYFGNNSSMWEGKGVAFLDTDQVGITMGRMYLITKDQFEDIWKQEGNHENWYNTIVHIGEKDGIEIVTFTNKQRRPSSSPGEAYLSIIKKGIAEIYPNLNM</sequence>
<dbReference type="EMBL" id="LJHD01000011">
    <property type="protein sequence ID" value="ONI46484.1"/>
    <property type="molecule type" value="Genomic_DNA"/>
</dbReference>
<keyword evidence="2" id="KW-1185">Reference proteome</keyword>
<accession>A0ACC8XJG2</accession>